<keyword evidence="3" id="KW-1185">Reference proteome</keyword>
<dbReference type="EMBL" id="JASNQZ010000007">
    <property type="protein sequence ID" value="KAL0954821.1"/>
    <property type="molecule type" value="Genomic_DNA"/>
</dbReference>
<evidence type="ECO:0000259" key="1">
    <source>
        <dbReference type="Pfam" id="PF05368"/>
    </source>
</evidence>
<comment type="caution">
    <text evidence="2">The sequence shown here is derived from an EMBL/GenBank/DDBJ whole genome shotgun (WGS) entry which is preliminary data.</text>
</comment>
<evidence type="ECO:0000313" key="3">
    <source>
        <dbReference type="Proteomes" id="UP001556367"/>
    </source>
</evidence>
<dbReference type="InterPro" id="IPR051783">
    <property type="entry name" value="NAD(P)-dependent_oxidoreduct"/>
</dbReference>
<dbReference type="Gene3D" id="3.40.50.720">
    <property type="entry name" value="NAD(P)-binding Rossmann-like Domain"/>
    <property type="match status" value="1"/>
</dbReference>
<accession>A0ABR3JI18</accession>
<dbReference type="Proteomes" id="UP001556367">
    <property type="component" value="Unassembled WGS sequence"/>
</dbReference>
<protein>
    <recommendedName>
        <fullName evidence="1">NmrA-like domain-containing protein</fullName>
    </recommendedName>
</protein>
<dbReference type="InterPro" id="IPR036291">
    <property type="entry name" value="NAD(P)-bd_dom_sf"/>
</dbReference>
<dbReference type="PANTHER" id="PTHR48079">
    <property type="entry name" value="PROTEIN YEEZ"/>
    <property type="match status" value="1"/>
</dbReference>
<dbReference type="SUPFAM" id="SSF51735">
    <property type="entry name" value="NAD(P)-binding Rossmann-fold domains"/>
    <property type="match status" value="1"/>
</dbReference>
<name>A0ABR3JI18_9AGAR</name>
<dbReference type="PANTHER" id="PTHR48079:SF6">
    <property type="entry name" value="NAD(P)-BINDING DOMAIN-CONTAINING PROTEIN-RELATED"/>
    <property type="match status" value="1"/>
</dbReference>
<dbReference type="Pfam" id="PF05368">
    <property type="entry name" value="NmrA"/>
    <property type="match status" value="1"/>
</dbReference>
<gene>
    <name evidence="2" type="ORF">HGRIS_003766</name>
</gene>
<sequence length="130" mass="13770">MANKTKIFFLGATGYVGGSFLTRLLEHPKIDSFAITALVRSPEKAEKLKGLGVKVVVGSHSDLTVIEKLASESDVVAALADADDLDLAKAVLKGLKTRFEATGTPPILIHTSGTGELYFVCRMLSLHSAA</sequence>
<reference evidence="3" key="1">
    <citation type="submission" date="2024-06" db="EMBL/GenBank/DDBJ databases">
        <title>Multi-omics analyses provide insights into the biosynthesis of the anticancer antibiotic pleurotin in Hohenbuehelia grisea.</title>
        <authorList>
            <person name="Weaver J.A."/>
            <person name="Alberti F."/>
        </authorList>
    </citation>
    <scope>NUCLEOTIDE SEQUENCE [LARGE SCALE GENOMIC DNA]</scope>
    <source>
        <strain evidence="3">T-177</strain>
    </source>
</reference>
<proteinExistence type="predicted"/>
<feature type="domain" description="NmrA-like" evidence="1">
    <location>
        <begin position="4"/>
        <end position="81"/>
    </location>
</feature>
<dbReference type="InterPro" id="IPR008030">
    <property type="entry name" value="NmrA-like"/>
</dbReference>
<evidence type="ECO:0000313" key="2">
    <source>
        <dbReference type="EMBL" id="KAL0954821.1"/>
    </source>
</evidence>
<organism evidence="2 3">
    <name type="scientific">Hohenbuehelia grisea</name>
    <dbReference type="NCBI Taxonomy" id="104357"/>
    <lineage>
        <taxon>Eukaryota</taxon>
        <taxon>Fungi</taxon>
        <taxon>Dikarya</taxon>
        <taxon>Basidiomycota</taxon>
        <taxon>Agaricomycotina</taxon>
        <taxon>Agaricomycetes</taxon>
        <taxon>Agaricomycetidae</taxon>
        <taxon>Agaricales</taxon>
        <taxon>Pleurotineae</taxon>
        <taxon>Pleurotaceae</taxon>
        <taxon>Hohenbuehelia</taxon>
    </lineage>
</organism>